<dbReference type="PANTHER" id="PTHR43668">
    <property type="entry name" value="ALLANTOINASE"/>
    <property type="match status" value="1"/>
</dbReference>
<accession>A0A9D7SXL0</accession>
<protein>
    <submittedName>
        <fullName evidence="3">Dihydroorotase</fullName>
    </submittedName>
</protein>
<dbReference type="InterPro" id="IPR050138">
    <property type="entry name" value="DHOase/Allantoinase_Hydrolase"/>
</dbReference>
<dbReference type="GO" id="GO:0004038">
    <property type="term" value="F:allantoinase activity"/>
    <property type="evidence" value="ECO:0007669"/>
    <property type="project" value="TreeGrafter"/>
</dbReference>
<evidence type="ECO:0000256" key="1">
    <source>
        <dbReference type="ARBA" id="ARBA00022975"/>
    </source>
</evidence>
<dbReference type="GO" id="GO:0046872">
    <property type="term" value="F:metal ion binding"/>
    <property type="evidence" value="ECO:0007669"/>
    <property type="project" value="InterPro"/>
</dbReference>
<dbReference type="CDD" id="cd01317">
    <property type="entry name" value="DHOase_IIa"/>
    <property type="match status" value="1"/>
</dbReference>
<dbReference type="InterPro" id="IPR024403">
    <property type="entry name" value="DHOase_cat"/>
</dbReference>
<dbReference type="GO" id="GO:0006145">
    <property type="term" value="P:purine nucleobase catabolic process"/>
    <property type="evidence" value="ECO:0007669"/>
    <property type="project" value="TreeGrafter"/>
</dbReference>
<dbReference type="InterPro" id="IPR004722">
    <property type="entry name" value="DHOase"/>
</dbReference>
<dbReference type="Proteomes" id="UP000808337">
    <property type="component" value="Unassembled WGS sequence"/>
</dbReference>
<dbReference type="InterPro" id="IPR011059">
    <property type="entry name" value="Metal-dep_hydrolase_composite"/>
</dbReference>
<dbReference type="SUPFAM" id="SSF51556">
    <property type="entry name" value="Metallo-dependent hydrolases"/>
    <property type="match status" value="1"/>
</dbReference>
<reference evidence="3 4" key="1">
    <citation type="submission" date="2020-10" db="EMBL/GenBank/DDBJ databases">
        <title>Connecting structure to function with the recovery of over 1000 high-quality activated sludge metagenome-assembled genomes encoding full-length rRNA genes using long-read sequencing.</title>
        <authorList>
            <person name="Singleton C.M."/>
            <person name="Petriglieri F."/>
            <person name="Kristensen J.M."/>
            <person name="Kirkegaard R.H."/>
            <person name="Michaelsen T.Y."/>
            <person name="Andersen M.H."/>
            <person name="Karst S.M."/>
            <person name="Dueholm M.S."/>
            <person name="Nielsen P.H."/>
            <person name="Albertsen M."/>
        </authorList>
    </citation>
    <scope>NUCLEOTIDE SEQUENCE [LARGE SCALE GENOMIC DNA]</scope>
    <source>
        <strain evidence="3">Ribe_18-Q3-R11-54_MAXAC.273</strain>
    </source>
</reference>
<sequence>MKILIKKATIINQGQEPVKRDILIENGKITNIAKSISDDKAKIIESDDLHVSPGWIDIGAQPGQPGYEYRETFLSIGNAARAGGYTSLATFPRNNPPIQSRIEIEYILQLNESLPVHIYPVGAVSQELAGKDLTEMMDMVSIGAIAFSDGRKSPIETSLLTRALEYVIPLGVVIIDFPLDRSFTTEGQIHEGKISASMGLTGIPSVAEDVIVQRDMQLLAYTKGKLHLHAVSSGSSMPFIQKARGENLNVTCDVPAMHLLLEDKDVGDFDSYKKVLPPFRAQKDRKSLIKALKDGIVDHISSIHTPLEIEAKDCEFTYASFGSIGLETAFATANTVLKDVMPVRDIIDKFCFGPARILGLTVPPIEKGGVANLTFFDPGKEWSYNGSQHSLSNNDALVGTKFTGKVIGTFSKGRLLIN</sequence>
<dbReference type="Pfam" id="PF12890">
    <property type="entry name" value="DHOase"/>
    <property type="match status" value="1"/>
</dbReference>
<keyword evidence="1" id="KW-0665">Pyrimidine biosynthesis</keyword>
<dbReference type="NCBIfam" id="TIGR00857">
    <property type="entry name" value="pyrC_multi"/>
    <property type="match status" value="1"/>
</dbReference>
<proteinExistence type="predicted"/>
<name>A0A9D7SXL0_9BACT</name>
<dbReference type="EMBL" id="JADKGY010000029">
    <property type="protein sequence ID" value="MBK9984051.1"/>
    <property type="molecule type" value="Genomic_DNA"/>
</dbReference>
<organism evidence="3 4">
    <name type="scientific">Candidatus Opimibacter skivensis</name>
    <dbReference type="NCBI Taxonomy" id="2982028"/>
    <lineage>
        <taxon>Bacteria</taxon>
        <taxon>Pseudomonadati</taxon>
        <taxon>Bacteroidota</taxon>
        <taxon>Saprospiria</taxon>
        <taxon>Saprospirales</taxon>
        <taxon>Saprospiraceae</taxon>
        <taxon>Candidatus Opimibacter</taxon>
    </lineage>
</organism>
<dbReference type="AlphaFoldDB" id="A0A9D7SXL0"/>
<evidence type="ECO:0000259" key="2">
    <source>
        <dbReference type="Pfam" id="PF12890"/>
    </source>
</evidence>
<dbReference type="Gene3D" id="3.20.20.140">
    <property type="entry name" value="Metal-dependent hydrolases"/>
    <property type="match status" value="1"/>
</dbReference>
<dbReference type="SUPFAM" id="SSF51338">
    <property type="entry name" value="Composite domain of metallo-dependent hydrolases"/>
    <property type="match status" value="1"/>
</dbReference>
<dbReference type="PANTHER" id="PTHR43668:SF2">
    <property type="entry name" value="ALLANTOINASE"/>
    <property type="match status" value="1"/>
</dbReference>
<gene>
    <name evidence="3" type="ORF">IPP15_17065</name>
</gene>
<evidence type="ECO:0000313" key="4">
    <source>
        <dbReference type="Proteomes" id="UP000808337"/>
    </source>
</evidence>
<dbReference type="GO" id="GO:0005737">
    <property type="term" value="C:cytoplasm"/>
    <property type="evidence" value="ECO:0007669"/>
    <property type="project" value="TreeGrafter"/>
</dbReference>
<feature type="domain" description="Dihydroorotase catalytic" evidence="2">
    <location>
        <begin position="53"/>
        <end position="224"/>
    </location>
</feature>
<dbReference type="GO" id="GO:0006221">
    <property type="term" value="P:pyrimidine nucleotide biosynthetic process"/>
    <property type="evidence" value="ECO:0007669"/>
    <property type="project" value="UniProtKB-KW"/>
</dbReference>
<dbReference type="InterPro" id="IPR032466">
    <property type="entry name" value="Metal_Hydrolase"/>
</dbReference>
<dbReference type="GO" id="GO:0004151">
    <property type="term" value="F:dihydroorotase activity"/>
    <property type="evidence" value="ECO:0007669"/>
    <property type="project" value="InterPro"/>
</dbReference>
<evidence type="ECO:0000313" key="3">
    <source>
        <dbReference type="EMBL" id="MBK9984051.1"/>
    </source>
</evidence>
<comment type="caution">
    <text evidence="3">The sequence shown here is derived from an EMBL/GenBank/DDBJ whole genome shotgun (WGS) entry which is preliminary data.</text>
</comment>
<dbReference type="Gene3D" id="2.30.40.10">
    <property type="entry name" value="Urease, subunit C, domain 1"/>
    <property type="match status" value="1"/>
</dbReference>